<dbReference type="CDD" id="cd21268">
    <property type="entry name" value="CH_GAS2L1_2"/>
    <property type="match status" value="1"/>
</dbReference>
<dbReference type="GO" id="GO:0051764">
    <property type="term" value="P:actin crosslink formation"/>
    <property type="evidence" value="ECO:0007669"/>
    <property type="project" value="TreeGrafter"/>
</dbReference>
<dbReference type="GO" id="GO:1904825">
    <property type="term" value="P:protein localization to microtubule plus-end"/>
    <property type="evidence" value="ECO:0007669"/>
    <property type="project" value="TreeGrafter"/>
</dbReference>
<organism evidence="2 3">
    <name type="scientific">Acanthosepion pharaonis</name>
    <name type="common">Pharaoh cuttlefish</name>
    <name type="synonym">Sepia pharaonis</name>
    <dbReference type="NCBI Taxonomy" id="158019"/>
    <lineage>
        <taxon>Eukaryota</taxon>
        <taxon>Metazoa</taxon>
        <taxon>Spiralia</taxon>
        <taxon>Lophotrochozoa</taxon>
        <taxon>Mollusca</taxon>
        <taxon>Cephalopoda</taxon>
        <taxon>Coleoidea</taxon>
        <taxon>Decapodiformes</taxon>
        <taxon>Sepiida</taxon>
        <taxon>Sepiina</taxon>
        <taxon>Sepiidae</taxon>
        <taxon>Acanthosepion</taxon>
    </lineage>
</organism>
<feature type="domain" description="Calponin-homology (CH)" evidence="1">
    <location>
        <begin position="39"/>
        <end position="166"/>
    </location>
</feature>
<dbReference type="InterPro" id="IPR001715">
    <property type="entry name" value="CH_dom"/>
</dbReference>
<dbReference type="GO" id="GO:0001725">
    <property type="term" value="C:stress fiber"/>
    <property type="evidence" value="ECO:0007669"/>
    <property type="project" value="TreeGrafter"/>
</dbReference>
<dbReference type="GO" id="GO:0031110">
    <property type="term" value="P:regulation of microtubule polymerization or depolymerization"/>
    <property type="evidence" value="ECO:0007669"/>
    <property type="project" value="TreeGrafter"/>
</dbReference>
<dbReference type="Proteomes" id="UP000597762">
    <property type="component" value="Unassembled WGS sequence"/>
</dbReference>
<reference evidence="2" key="1">
    <citation type="submission" date="2021-01" db="EMBL/GenBank/DDBJ databases">
        <authorList>
            <person name="Li R."/>
            <person name="Bekaert M."/>
        </authorList>
    </citation>
    <scope>NUCLEOTIDE SEQUENCE</scope>
    <source>
        <strain evidence="2">Farmed</strain>
    </source>
</reference>
<dbReference type="GO" id="GO:0001578">
    <property type="term" value="P:microtubule bundle formation"/>
    <property type="evidence" value="ECO:0007669"/>
    <property type="project" value="TreeGrafter"/>
</dbReference>
<dbReference type="GO" id="GO:0008017">
    <property type="term" value="F:microtubule binding"/>
    <property type="evidence" value="ECO:0007669"/>
    <property type="project" value="TreeGrafter"/>
</dbReference>
<gene>
    <name evidence="2" type="ORF">SPHA_34293</name>
</gene>
<dbReference type="Pfam" id="PF00307">
    <property type="entry name" value="CH"/>
    <property type="match status" value="1"/>
</dbReference>
<dbReference type="GO" id="GO:0035371">
    <property type="term" value="C:microtubule plus-end"/>
    <property type="evidence" value="ECO:0007669"/>
    <property type="project" value="TreeGrafter"/>
</dbReference>
<comment type="caution">
    <text evidence="2">The sequence shown here is derived from an EMBL/GenBank/DDBJ whole genome shotgun (WGS) entry which is preliminary data.</text>
</comment>
<dbReference type="PROSITE" id="PS50021">
    <property type="entry name" value="CH"/>
    <property type="match status" value="1"/>
</dbReference>
<accession>A0A812CE10</accession>
<dbReference type="InterPro" id="IPR036872">
    <property type="entry name" value="CH_dom_sf"/>
</dbReference>
<dbReference type="SMART" id="SM00033">
    <property type="entry name" value="CH"/>
    <property type="match status" value="1"/>
</dbReference>
<dbReference type="OrthoDB" id="206130at2759"/>
<dbReference type="EMBL" id="CAHIKZ030001450">
    <property type="protein sequence ID" value="CAE1264619.1"/>
    <property type="molecule type" value="Genomic_DNA"/>
</dbReference>
<protein>
    <submittedName>
        <fullName evidence="2">GAS2-like protein pickled eggs,GAS2-like protein 2,GAS2-like protein 1</fullName>
    </submittedName>
</protein>
<dbReference type="Gene3D" id="1.10.418.10">
    <property type="entry name" value="Calponin-like domain"/>
    <property type="match status" value="1"/>
</dbReference>
<sequence length="210" mass="23657">MDCADAEPSTTIVGTGSDTILVLEPKSFKPFKSKDEYLYAMKEDIAEWFTCLYNCCITVDNFFEVLETGVELCKHANAVRKFALERQDQLGNKSQFVRHIPNGEIQYKKAVKAQTFQARDNVSNFISWCRDIGVPEVLRFETDDLVLRKNERSVVLCLLEVARVGAKLGMLAPTIVQMEEEIDAELAGEPPPPTKQIITCDLKSLDEMVS</sequence>
<dbReference type="SUPFAM" id="SSF47576">
    <property type="entry name" value="Calponin-homology domain, CH-domain"/>
    <property type="match status" value="1"/>
</dbReference>
<dbReference type="GO" id="GO:0008093">
    <property type="term" value="F:cytoskeletal anchor activity"/>
    <property type="evidence" value="ECO:0007669"/>
    <property type="project" value="TreeGrafter"/>
</dbReference>
<dbReference type="GO" id="GO:0005737">
    <property type="term" value="C:cytoplasm"/>
    <property type="evidence" value="ECO:0007669"/>
    <property type="project" value="TreeGrafter"/>
</dbReference>
<keyword evidence="3" id="KW-1185">Reference proteome</keyword>
<evidence type="ECO:0000259" key="1">
    <source>
        <dbReference type="PROSITE" id="PS50021"/>
    </source>
</evidence>
<dbReference type="PANTHER" id="PTHR46756:SF18">
    <property type="entry name" value="GAS2-LIKE PROTEIN PICKLED EGGS"/>
    <property type="match status" value="1"/>
</dbReference>
<evidence type="ECO:0000313" key="3">
    <source>
        <dbReference type="Proteomes" id="UP000597762"/>
    </source>
</evidence>
<evidence type="ECO:0000313" key="2">
    <source>
        <dbReference type="EMBL" id="CAE1264619.1"/>
    </source>
</evidence>
<dbReference type="GO" id="GO:0005884">
    <property type="term" value="C:actin filament"/>
    <property type="evidence" value="ECO:0007669"/>
    <property type="project" value="TreeGrafter"/>
</dbReference>
<dbReference type="GO" id="GO:0051015">
    <property type="term" value="F:actin filament binding"/>
    <property type="evidence" value="ECO:0007669"/>
    <property type="project" value="TreeGrafter"/>
</dbReference>
<proteinExistence type="predicted"/>
<dbReference type="AlphaFoldDB" id="A0A812CE10"/>
<name>A0A812CE10_ACAPH</name>
<dbReference type="PANTHER" id="PTHR46756">
    <property type="entry name" value="TRANSGELIN"/>
    <property type="match status" value="1"/>
</dbReference>